<name>A0AAE0N3T2_9PEZI</name>
<dbReference type="AlphaFoldDB" id="A0AAE0N3T2"/>
<proteinExistence type="predicted"/>
<accession>A0AAE0N3T2</accession>
<sequence>MSKRWRVIAVALPRKTTTTTWRGPHIPPAEGWSRARDAWLAAGRAQRQVVWRVHNNVTARNELGYYRVDWVAGVPAQIDEPLAMGDGAGFLETMRAGDRIALWARAEQQAWVNTIAEATIELAYEVLQRDN</sequence>
<reference evidence="1" key="1">
    <citation type="journal article" date="2023" name="Mol. Phylogenet. Evol.">
        <title>Genome-scale phylogeny and comparative genomics of the fungal order Sordariales.</title>
        <authorList>
            <person name="Hensen N."/>
            <person name="Bonometti L."/>
            <person name="Westerberg I."/>
            <person name="Brannstrom I.O."/>
            <person name="Guillou S."/>
            <person name="Cros-Aarteil S."/>
            <person name="Calhoun S."/>
            <person name="Haridas S."/>
            <person name="Kuo A."/>
            <person name="Mondo S."/>
            <person name="Pangilinan J."/>
            <person name="Riley R."/>
            <person name="LaButti K."/>
            <person name="Andreopoulos B."/>
            <person name="Lipzen A."/>
            <person name="Chen C."/>
            <person name="Yan M."/>
            <person name="Daum C."/>
            <person name="Ng V."/>
            <person name="Clum A."/>
            <person name="Steindorff A."/>
            <person name="Ohm R.A."/>
            <person name="Martin F."/>
            <person name="Silar P."/>
            <person name="Natvig D.O."/>
            <person name="Lalanne C."/>
            <person name="Gautier V."/>
            <person name="Ament-Velasquez S.L."/>
            <person name="Kruys A."/>
            <person name="Hutchinson M.I."/>
            <person name="Powell A.J."/>
            <person name="Barry K."/>
            <person name="Miller A.N."/>
            <person name="Grigoriev I.V."/>
            <person name="Debuchy R."/>
            <person name="Gladieux P."/>
            <person name="Hiltunen Thoren M."/>
            <person name="Johannesson H."/>
        </authorList>
    </citation>
    <scope>NUCLEOTIDE SEQUENCE</scope>
    <source>
        <strain evidence="1">CBS 958.72</strain>
    </source>
</reference>
<keyword evidence="2" id="KW-1185">Reference proteome</keyword>
<dbReference type="Proteomes" id="UP001287356">
    <property type="component" value="Unassembled WGS sequence"/>
</dbReference>
<evidence type="ECO:0000313" key="1">
    <source>
        <dbReference type="EMBL" id="KAK3369717.1"/>
    </source>
</evidence>
<organism evidence="1 2">
    <name type="scientific">Lasiosphaeria ovina</name>
    <dbReference type="NCBI Taxonomy" id="92902"/>
    <lineage>
        <taxon>Eukaryota</taxon>
        <taxon>Fungi</taxon>
        <taxon>Dikarya</taxon>
        <taxon>Ascomycota</taxon>
        <taxon>Pezizomycotina</taxon>
        <taxon>Sordariomycetes</taxon>
        <taxon>Sordariomycetidae</taxon>
        <taxon>Sordariales</taxon>
        <taxon>Lasiosphaeriaceae</taxon>
        <taxon>Lasiosphaeria</taxon>
    </lineage>
</organism>
<comment type="caution">
    <text evidence="1">The sequence shown here is derived from an EMBL/GenBank/DDBJ whole genome shotgun (WGS) entry which is preliminary data.</text>
</comment>
<protein>
    <submittedName>
        <fullName evidence="1">Uncharacterized protein</fullName>
    </submittedName>
</protein>
<evidence type="ECO:0000313" key="2">
    <source>
        <dbReference type="Proteomes" id="UP001287356"/>
    </source>
</evidence>
<dbReference type="EMBL" id="JAULSN010000006">
    <property type="protein sequence ID" value="KAK3369717.1"/>
    <property type="molecule type" value="Genomic_DNA"/>
</dbReference>
<gene>
    <name evidence="1" type="ORF">B0T24DRAFT_708585</name>
</gene>
<reference evidence="1" key="2">
    <citation type="submission" date="2023-06" db="EMBL/GenBank/DDBJ databases">
        <authorList>
            <consortium name="Lawrence Berkeley National Laboratory"/>
            <person name="Haridas S."/>
            <person name="Hensen N."/>
            <person name="Bonometti L."/>
            <person name="Westerberg I."/>
            <person name="Brannstrom I.O."/>
            <person name="Guillou S."/>
            <person name="Cros-Aarteil S."/>
            <person name="Calhoun S."/>
            <person name="Kuo A."/>
            <person name="Mondo S."/>
            <person name="Pangilinan J."/>
            <person name="Riley R."/>
            <person name="Labutti K."/>
            <person name="Andreopoulos B."/>
            <person name="Lipzen A."/>
            <person name="Chen C."/>
            <person name="Yanf M."/>
            <person name="Daum C."/>
            <person name="Ng V."/>
            <person name="Clum A."/>
            <person name="Steindorff A."/>
            <person name="Ohm R."/>
            <person name="Martin F."/>
            <person name="Silar P."/>
            <person name="Natvig D."/>
            <person name="Lalanne C."/>
            <person name="Gautier V."/>
            <person name="Ament-Velasquez S.L."/>
            <person name="Kruys A."/>
            <person name="Hutchinson M.I."/>
            <person name="Powell A.J."/>
            <person name="Barry K."/>
            <person name="Miller A.N."/>
            <person name="Grigoriev I.V."/>
            <person name="Debuchy R."/>
            <person name="Gladieux P."/>
            <person name="Thoren M.H."/>
            <person name="Johannesson H."/>
        </authorList>
    </citation>
    <scope>NUCLEOTIDE SEQUENCE</scope>
    <source>
        <strain evidence="1">CBS 958.72</strain>
    </source>
</reference>